<organism evidence="2 3">
    <name type="scientific">Dreissena polymorpha</name>
    <name type="common">Zebra mussel</name>
    <name type="synonym">Mytilus polymorpha</name>
    <dbReference type="NCBI Taxonomy" id="45954"/>
    <lineage>
        <taxon>Eukaryota</taxon>
        <taxon>Metazoa</taxon>
        <taxon>Spiralia</taxon>
        <taxon>Lophotrochozoa</taxon>
        <taxon>Mollusca</taxon>
        <taxon>Bivalvia</taxon>
        <taxon>Autobranchia</taxon>
        <taxon>Heteroconchia</taxon>
        <taxon>Euheterodonta</taxon>
        <taxon>Imparidentia</taxon>
        <taxon>Neoheterodontei</taxon>
        <taxon>Myida</taxon>
        <taxon>Dreissenoidea</taxon>
        <taxon>Dreissenidae</taxon>
        <taxon>Dreissena</taxon>
    </lineage>
</organism>
<evidence type="ECO:0000313" key="2">
    <source>
        <dbReference type="EMBL" id="KAH3737116.1"/>
    </source>
</evidence>
<reference evidence="2" key="2">
    <citation type="submission" date="2020-11" db="EMBL/GenBank/DDBJ databases">
        <authorList>
            <person name="McCartney M.A."/>
            <person name="Auch B."/>
            <person name="Kono T."/>
            <person name="Mallez S."/>
            <person name="Becker A."/>
            <person name="Gohl D.M."/>
            <person name="Silverstein K.A.T."/>
            <person name="Koren S."/>
            <person name="Bechman K.B."/>
            <person name="Herman A."/>
            <person name="Abrahante J.E."/>
            <person name="Garbe J."/>
        </authorList>
    </citation>
    <scope>NUCLEOTIDE SEQUENCE</scope>
    <source>
        <strain evidence="2">Duluth1</strain>
        <tissue evidence="2">Whole animal</tissue>
    </source>
</reference>
<sequence length="112" mass="11975">MFIYLSIYTASACTILAGREFHRTILLGWVQMSSIVVICNPSSGPALDHLDIVGVVVVCVGGGWQWWLVMMVVGGGDDVMVGGCGGGSENCRHPSSHFSDGRTDGRTDRQTD</sequence>
<evidence type="ECO:0000313" key="3">
    <source>
        <dbReference type="Proteomes" id="UP000828390"/>
    </source>
</evidence>
<protein>
    <submittedName>
        <fullName evidence="2">Uncharacterized protein</fullName>
    </submittedName>
</protein>
<dbReference type="Proteomes" id="UP000828390">
    <property type="component" value="Unassembled WGS sequence"/>
</dbReference>
<keyword evidence="3" id="KW-1185">Reference proteome</keyword>
<feature type="compositionally biased region" description="Basic and acidic residues" evidence="1">
    <location>
        <begin position="99"/>
        <end position="112"/>
    </location>
</feature>
<proteinExistence type="predicted"/>
<feature type="region of interest" description="Disordered" evidence="1">
    <location>
        <begin position="89"/>
        <end position="112"/>
    </location>
</feature>
<evidence type="ECO:0000256" key="1">
    <source>
        <dbReference type="SAM" id="MobiDB-lite"/>
    </source>
</evidence>
<accession>A0A9D4D0Y9</accession>
<gene>
    <name evidence="2" type="ORF">DPMN_043692</name>
</gene>
<comment type="caution">
    <text evidence="2">The sequence shown here is derived from an EMBL/GenBank/DDBJ whole genome shotgun (WGS) entry which is preliminary data.</text>
</comment>
<dbReference type="AlphaFoldDB" id="A0A9D4D0Y9"/>
<reference evidence="2" key="1">
    <citation type="journal article" date="2019" name="bioRxiv">
        <title>The Genome of the Zebra Mussel, Dreissena polymorpha: A Resource for Invasive Species Research.</title>
        <authorList>
            <person name="McCartney M.A."/>
            <person name="Auch B."/>
            <person name="Kono T."/>
            <person name="Mallez S."/>
            <person name="Zhang Y."/>
            <person name="Obille A."/>
            <person name="Becker A."/>
            <person name="Abrahante J.E."/>
            <person name="Garbe J."/>
            <person name="Badalamenti J.P."/>
            <person name="Herman A."/>
            <person name="Mangelson H."/>
            <person name="Liachko I."/>
            <person name="Sullivan S."/>
            <person name="Sone E.D."/>
            <person name="Koren S."/>
            <person name="Silverstein K.A.T."/>
            <person name="Beckman K.B."/>
            <person name="Gohl D.M."/>
        </authorList>
    </citation>
    <scope>NUCLEOTIDE SEQUENCE</scope>
    <source>
        <strain evidence="2">Duluth1</strain>
        <tissue evidence="2">Whole animal</tissue>
    </source>
</reference>
<dbReference type="EMBL" id="JAIWYP010000011">
    <property type="protein sequence ID" value="KAH3737116.1"/>
    <property type="molecule type" value="Genomic_DNA"/>
</dbReference>
<name>A0A9D4D0Y9_DREPO</name>